<comment type="caution">
    <text evidence="1">The sequence shown here is derived from an EMBL/GenBank/DDBJ whole genome shotgun (WGS) entry which is preliminary data.</text>
</comment>
<dbReference type="AlphaFoldDB" id="A0A832I5X6"/>
<evidence type="ECO:0000313" key="1">
    <source>
        <dbReference type="EMBL" id="HGZ78677.1"/>
    </source>
</evidence>
<dbReference type="Pfam" id="PF26241">
    <property type="entry name" value="Cas_Csc1"/>
    <property type="match status" value="1"/>
</dbReference>
<dbReference type="EMBL" id="DTKQ01000013">
    <property type="protein sequence ID" value="HGZ78677.1"/>
    <property type="molecule type" value="Genomic_DNA"/>
</dbReference>
<name>A0A832I5X6_9THEM</name>
<accession>A0A832I5X6</accession>
<dbReference type="NCBIfam" id="TIGR03159">
    <property type="entry name" value="cas_Csc1"/>
    <property type="match status" value="1"/>
</dbReference>
<reference evidence="1" key="1">
    <citation type="journal article" date="2020" name="mSystems">
        <title>Genome- and Community-Level Interaction Insights into Carbon Utilization and Element Cycling Functions of Hydrothermarchaeota in Hydrothermal Sediment.</title>
        <authorList>
            <person name="Zhou Z."/>
            <person name="Liu Y."/>
            <person name="Xu W."/>
            <person name="Pan J."/>
            <person name="Luo Z.H."/>
            <person name="Li M."/>
        </authorList>
    </citation>
    <scope>NUCLEOTIDE SEQUENCE [LARGE SCALE GENOMIC DNA]</scope>
    <source>
        <strain evidence="1">SpSt-86</strain>
    </source>
</reference>
<organism evidence="1">
    <name type="scientific">Pseudothermotoga hypogea</name>
    <dbReference type="NCBI Taxonomy" id="57487"/>
    <lineage>
        <taxon>Bacteria</taxon>
        <taxon>Thermotogati</taxon>
        <taxon>Thermotogota</taxon>
        <taxon>Thermotogae</taxon>
        <taxon>Thermotogales</taxon>
        <taxon>Thermotogaceae</taxon>
        <taxon>Pseudothermotoga</taxon>
    </lineage>
</organism>
<sequence length="241" mass="27631">MYIYLCRLVTHEAVFFASKEVSQMYITMPYVGNYALTYALGLANVQYLGSEKPSYKQDISCRDTYVYPAKFIVYNWTLSSFNATGEGYYLKMGRNVVIDGAMLHRTTKSQIRAYNSPQIGQFKLIGPESEAIFLVKSTGSIDFPKFVRLGKFMSKCELIWQKLDYDKKAGEFFCKHPINPVDLSRDRYTLRGFNVVSIKPVPLIENVRAEGEYAEFEVQLEGSTEIFQIPIEVAYFFGMEA</sequence>
<gene>
    <name evidence="1" type="primary">cas5d</name>
    <name evidence="1" type="ORF">ENW55_01665</name>
</gene>
<proteinExistence type="predicted"/>
<protein>
    <submittedName>
        <fullName evidence="1">Type I-D CRISPR-associated protein Cas5/Csc1</fullName>
    </submittedName>
</protein>
<dbReference type="InterPro" id="IPR017576">
    <property type="entry name" value="CRISPR-assoc_prot_Csc1"/>
</dbReference>